<sequence>MGSSVPADFVALYARNLIPLYVVLCSLVWVLHDYCTSFRLDLQKQRPNFGRIMFFWIRYYTIVLLIFDVLQIHSFTLPWVRTPALCLAADPTTRIVGAISLWSVEIVMQLRIYALYNRSKKVALFNGVLFIISIGLFLWVMVVNAKHRNTMIAELVELPLIGCPVVNGGSQWALWVPATVYEFILFGFAVYKNIVSSSARIKLNNRKSLTAVLLQENIIYFFVIGCLLVVNNLMVVRSTGVPWFGFGPFHAAMGIATSRMFIHLRKFASNLDGMPDSIYESNSAPPAAFAERHDLRDSFDSDDSSIGGFHDLESMAGSSRHSDSLSVSPSVYTTHLSSV</sequence>
<keyword evidence="1" id="KW-0812">Transmembrane</keyword>
<evidence type="ECO:0008006" key="4">
    <source>
        <dbReference type="Google" id="ProtNLM"/>
    </source>
</evidence>
<reference evidence="2 3" key="1">
    <citation type="submission" date="2014-04" db="EMBL/GenBank/DDBJ databases">
        <authorList>
            <consortium name="DOE Joint Genome Institute"/>
            <person name="Kuo A."/>
            <person name="Gay G."/>
            <person name="Dore J."/>
            <person name="Kohler A."/>
            <person name="Nagy L.G."/>
            <person name="Floudas D."/>
            <person name="Copeland A."/>
            <person name="Barry K.W."/>
            <person name="Cichocki N."/>
            <person name="Veneault-Fourrey C."/>
            <person name="LaButti K."/>
            <person name="Lindquist E.A."/>
            <person name="Lipzen A."/>
            <person name="Lundell T."/>
            <person name="Morin E."/>
            <person name="Murat C."/>
            <person name="Sun H."/>
            <person name="Tunlid A."/>
            <person name="Henrissat B."/>
            <person name="Grigoriev I.V."/>
            <person name="Hibbett D.S."/>
            <person name="Martin F."/>
            <person name="Nordberg H.P."/>
            <person name="Cantor M.N."/>
            <person name="Hua S.X."/>
        </authorList>
    </citation>
    <scope>NUCLEOTIDE SEQUENCE [LARGE SCALE GENOMIC DNA]</scope>
    <source>
        <strain evidence="3">h7</strain>
    </source>
</reference>
<feature type="transmembrane region" description="Helical" evidence="1">
    <location>
        <begin position="95"/>
        <end position="116"/>
    </location>
</feature>
<keyword evidence="1" id="KW-1133">Transmembrane helix</keyword>
<feature type="transmembrane region" description="Helical" evidence="1">
    <location>
        <begin position="123"/>
        <end position="142"/>
    </location>
</feature>
<feature type="transmembrane region" description="Helical" evidence="1">
    <location>
        <begin position="212"/>
        <end position="235"/>
    </location>
</feature>
<dbReference type="HOGENOM" id="CLU_035509_6_1_1"/>
<accession>A0A0C2YEC0</accession>
<feature type="transmembrane region" description="Helical" evidence="1">
    <location>
        <begin position="172"/>
        <end position="191"/>
    </location>
</feature>
<feature type="transmembrane region" description="Helical" evidence="1">
    <location>
        <begin position="241"/>
        <end position="262"/>
    </location>
</feature>
<feature type="transmembrane region" description="Helical" evidence="1">
    <location>
        <begin position="12"/>
        <end position="31"/>
    </location>
</feature>
<reference evidence="3" key="2">
    <citation type="submission" date="2015-01" db="EMBL/GenBank/DDBJ databases">
        <title>Evolutionary Origins and Diversification of the Mycorrhizal Mutualists.</title>
        <authorList>
            <consortium name="DOE Joint Genome Institute"/>
            <consortium name="Mycorrhizal Genomics Consortium"/>
            <person name="Kohler A."/>
            <person name="Kuo A."/>
            <person name="Nagy L.G."/>
            <person name="Floudas D."/>
            <person name="Copeland A."/>
            <person name="Barry K.W."/>
            <person name="Cichocki N."/>
            <person name="Veneault-Fourrey C."/>
            <person name="LaButti K."/>
            <person name="Lindquist E.A."/>
            <person name="Lipzen A."/>
            <person name="Lundell T."/>
            <person name="Morin E."/>
            <person name="Murat C."/>
            <person name="Riley R."/>
            <person name="Ohm R."/>
            <person name="Sun H."/>
            <person name="Tunlid A."/>
            <person name="Henrissat B."/>
            <person name="Grigoriev I.V."/>
            <person name="Hibbett D.S."/>
            <person name="Martin F."/>
        </authorList>
    </citation>
    <scope>NUCLEOTIDE SEQUENCE [LARGE SCALE GENOMIC DNA]</scope>
    <source>
        <strain evidence="3">h7</strain>
    </source>
</reference>
<protein>
    <recommendedName>
        <fullName evidence="4">G-protein coupled receptors family 1 profile domain-containing protein</fullName>
    </recommendedName>
</protein>
<evidence type="ECO:0000313" key="2">
    <source>
        <dbReference type="EMBL" id="KIM39377.1"/>
    </source>
</evidence>
<feature type="transmembrane region" description="Helical" evidence="1">
    <location>
        <begin position="52"/>
        <end position="75"/>
    </location>
</feature>
<gene>
    <name evidence="2" type="ORF">M413DRAFT_74975</name>
</gene>
<keyword evidence="1" id="KW-0472">Membrane</keyword>
<organism evidence="2 3">
    <name type="scientific">Hebeloma cylindrosporum</name>
    <dbReference type="NCBI Taxonomy" id="76867"/>
    <lineage>
        <taxon>Eukaryota</taxon>
        <taxon>Fungi</taxon>
        <taxon>Dikarya</taxon>
        <taxon>Basidiomycota</taxon>
        <taxon>Agaricomycotina</taxon>
        <taxon>Agaricomycetes</taxon>
        <taxon>Agaricomycetidae</taxon>
        <taxon>Agaricales</taxon>
        <taxon>Agaricineae</taxon>
        <taxon>Hymenogastraceae</taxon>
        <taxon>Hebeloma</taxon>
    </lineage>
</organism>
<dbReference type="AlphaFoldDB" id="A0A0C2YEC0"/>
<proteinExistence type="predicted"/>
<name>A0A0C2YEC0_HEBCY</name>
<evidence type="ECO:0000313" key="3">
    <source>
        <dbReference type="Proteomes" id="UP000053424"/>
    </source>
</evidence>
<keyword evidence="3" id="KW-1185">Reference proteome</keyword>
<dbReference type="Proteomes" id="UP000053424">
    <property type="component" value="Unassembled WGS sequence"/>
</dbReference>
<dbReference type="OrthoDB" id="3258294at2759"/>
<dbReference type="EMBL" id="KN831786">
    <property type="protein sequence ID" value="KIM39377.1"/>
    <property type="molecule type" value="Genomic_DNA"/>
</dbReference>
<evidence type="ECO:0000256" key="1">
    <source>
        <dbReference type="SAM" id="Phobius"/>
    </source>
</evidence>